<feature type="domain" description="Cation-transporting P-type ATPase N-terminal" evidence="11">
    <location>
        <begin position="15"/>
        <end position="89"/>
    </location>
</feature>
<dbReference type="SFLD" id="SFLDG00002">
    <property type="entry name" value="C1.7:_P-type_atpase_like"/>
    <property type="match status" value="1"/>
</dbReference>
<evidence type="ECO:0000256" key="10">
    <source>
        <dbReference type="SAM" id="Phobius"/>
    </source>
</evidence>
<dbReference type="InterPro" id="IPR018303">
    <property type="entry name" value="ATPase_P-typ_P_site"/>
</dbReference>
<keyword evidence="13" id="KW-1185">Reference proteome</keyword>
<evidence type="ECO:0000256" key="7">
    <source>
        <dbReference type="ARBA" id="ARBA00022967"/>
    </source>
</evidence>
<reference evidence="12 13" key="1">
    <citation type="submission" date="2016-06" db="EMBL/GenBank/DDBJ databases">
        <authorList>
            <person name="Kjaerup R.B."/>
            <person name="Dalgaard T.S."/>
            <person name="Juul-Madsen H.R."/>
        </authorList>
    </citation>
    <scope>NUCLEOTIDE SEQUENCE [LARGE SCALE GENOMIC DNA]</scope>
    <source>
        <strain evidence="12">2</strain>
    </source>
</reference>
<dbReference type="InterPro" id="IPR050510">
    <property type="entry name" value="Cation_transp_ATPase_P-type"/>
</dbReference>
<keyword evidence="3" id="KW-1003">Cell membrane</keyword>
<dbReference type="Gene3D" id="3.40.50.1000">
    <property type="entry name" value="HAD superfamily/HAD-like"/>
    <property type="match status" value="1"/>
</dbReference>
<dbReference type="PANTHER" id="PTHR43294:SF21">
    <property type="entry name" value="CATION TRANSPORTING ATPASE"/>
    <property type="match status" value="1"/>
</dbReference>
<dbReference type="EMBL" id="FLQY01000268">
    <property type="protein sequence ID" value="SBT09693.1"/>
    <property type="molecule type" value="Genomic_DNA"/>
</dbReference>
<dbReference type="SUPFAM" id="SSF81653">
    <property type="entry name" value="Calcium ATPase, transduction domain A"/>
    <property type="match status" value="1"/>
</dbReference>
<dbReference type="SUPFAM" id="SSF56784">
    <property type="entry name" value="HAD-like"/>
    <property type="match status" value="1"/>
</dbReference>
<dbReference type="InterPro" id="IPR023298">
    <property type="entry name" value="ATPase_P-typ_TM_dom_sf"/>
</dbReference>
<dbReference type="InterPro" id="IPR059000">
    <property type="entry name" value="ATPase_P-type_domA"/>
</dbReference>
<dbReference type="PANTHER" id="PTHR43294">
    <property type="entry name" value="SODIUM/POTASSIUM-TRANSPORTING ATPASE SUBUNIT ALPHA"/>
    <property type="match status" value="1"/>
</dbReference>
<dbReference type="GO" id="GO:0005886">
    <property type="term" value="C:plasma membrane"/>
    <property type="evidence" value="ECO:0007669"/>
    <property type="project" value="UniProtKB-SubCell"/>
</dbReference>
<evidence type="ECO:0000256" key="4">
    <source>
        <dbReference type="ARBA" id="ARBA00022692"/>
    </source>
</evidence>
<organism evidence="12 13">
    <name type="scientific">Candidatus Propionivibrio aalborgensis</name>
    <dbReference type="NCBI Taxonomy" id="1860101"/>
    <lineage>
        <taxon>Bacteria</taxon>
        <taxon>Pseudomonadati</taxon>
        <taxon>Pseudomonadota</taxon>
        <taxon>Betaproteobacteria</taxon>
        <taxon>Rhodocyclales</taxon>
        <taxon>Rhodocyclaceae</taxon>
        <taxon>Propionivibrio</taxon>
    </lineage>
</organism>
<keyword evidence="5" id="KW-0547">Nucleotide-binding</keyword>
<keyword evidence="6" id="KW-0067">ATP-binding</keyword>
<gene>
    <name evidence="12" type="primary">ctpF</name>
    <name evidence="12" type="ORF">PROAA_340022</name>
</gene>
<evidence type="ECO:0000256" key="6">
    <source>
        <dbReference type="ARBA" id="ARBA00022840"/>
    </source>
</evidence>
<dbReference type="GO" id="GO:0005524">
    <property type="term" value="F:ATP binding"/>
    <property type="evidence" value="ECO:0007669"/>
    <property type="project" value="UniProtKB-KW"/>
</dbReference>
<comment type="similarity">
    <text evidence="2">Belongs to the cation transport ATPase (P-type) (TC 3.A.3) family. Type IIA subfamily.</text>
</comment>
<evidence type="ECO:0000313" key="12">
    <source>
        <dbReference type="EMBL" id="SBT09693.1"/>
    </source>
</evidence>
<keyword evidence="4 10" id="KW-0812">Transmembrane</keyword>
<dbReference type="SFLD" id="SFLDF00027">
    <property type="entry name" value="p-type_atpase"/>
    <property type="match status" value="1"/>
</dbReference>
<feature type="transmembrane region" description="Helical" evidence="10">
    <location>
        <begin position="879"/>
        <end position="898"/>
    </location>
</feature>
<dbReference type="RefSeq" id="WP_186411691.1">
    <property type="nucleotide sequence ID" value="NZ_FLQY01000268.1"/>
</dbReference>
<comment type="subcellular location">
    <subcellularLocation>
        <location evidence="1">Cell membrane</location>
        <topology evidence="1">Multi-pass membrane protein</topology>
    </subcellularLocation>
</comment>
<name>A0A1A8Y054_9RHOO</name>
<dbReference type="Proteomes" id="UP000199600">
    <property type="component" value="Unassembled WGS sequence"/>
</dbReference>
<dbReference type="Pfam" id="PF08282">
    <property type="entry name" value="Hydrolase_3"/>
    <property type="match status" value="1"/>
</dbReference>
<feature type="transmembrane region" description="Helical" evidence="10">
    <location>
        <begin position="256"/>
        <end position="276"/>
    </location>
</feature>
<feature type="transmembrane region" description="Helical" evidence="10">
    <location>
        <begin position="811"/>
        <end position="828"/>
    </location>
</feature>
<evidence type="ECO:0000256" key="2">
    <source>
        <dbReference type="ARBA" id="ARBA00005675"/>
    </source>
</evidence>
<feature type="transmembrane region" description="Helical" evidence="10">
    <location>
        <begin position="848"/>
        <end position="867"/>
    </location>
</feature>
<dbReference type="SMART" id="SM00831">
    <property type="entry name" value="Cation_ATPase_N"/>
    <property type="match status" value="1"/>
</dbReference>
<dbReference type="Gene3D" id="1.20.1110.10">
    <property type="entry name" value="Calcium-transporting ATPase, transmembrane domain"/>
    <property type="match status" value="1"/>
</dbReference>
<evidence type="ECO:0000256" key="1">
    <source>
        <dbReference type="ARBA" id="ARBA00004651"/>
    </source>
</evidence>
<keyword evidence="12" id="KW-0378">Hydrolase</keyword>
<keyword evidence="8 10" id="KW-1133">Transmembrane helix</keyword>
<feature type="transmembrane region" description="Helical" evidence="10">
    <location>
        <begin position="282"/>
        <end position="308"/>
    </location>
</feature>
<dbReference type="PRINTS" id="PR00120">
    <property type="entry name" value="HATPASE"/>
</dbReference>
<sequence>MNAVAHKNPVHRRNDWHHLPVDQVADDLKTVLDDGLSDEAVSSLRAQHGENRITPQPGRGPLLRFALQFSQPLVVVLVIAGVVTAFLGEWVDSGVIFGVTLINAVIGFIQEGRAEDALAALARSVTSEVTVLRGGAKRRLPSTALVPGDVVLLAAGDKVPADLRLFRAKELQAIESALTGESTAVSKHHKALSPDTLLAERGNMAYAGTVMVRGQGAGVVVATGDATETGRISRLIAEAPDLTTPLTSKMAVFSNWLLIAIGLLAVLTFAIGLWRGESAFEMFMAAVALAVGAIPEGLPAAMTITLAIGVSRMAKRRAIIRKLPAVETLGSTTVICSDKTGTLTENQMTVREIFAGGVSYPVSGSGYAPTGKIADEPDLDSPDSCALRECLLGGGLCNDAGLRKSGRHWEITGDPTEGALLVALRKGGLDEATLQKLFPRLDEIPFDSARQYMATLHEIEGVRIAYFKGAIEQLLPRSTSMLDAAGVPVPIDRERIEKIAGEMAVEGLRVLAVGRLASLSGGSLDHKQIERDDCELQFVGLFGMIDPPRPKAISSVKACHAAGIVVKMITGDHAVTALSIASQIGIVKAGAEAENTVLTGRDLAALDDDALRGVAQAVHVFARVEPEQKLRLVRALQADGEVVAMTGDGVNDAPALKQANIGIAMGLAGTEVAKDAADMVLTDDDFATIEAAVEEGRGVYDNLVKFITWTLPTNFGEGLVIMAAIVAGATLPITALQILWINMTTAVFLGLTLAFEPIEKGVMRRVPRPPGTPILDHALIARIVLVGVLLLGGSFGLFLLELARGHTLAEARTVAVNVFVVVETFYLFNCRSLSRSALKIGLFSNPAIWYGVATMAVLQLSLTYVPLMNQLFQTAPIDAHAWMEIFAVGLSALLVVGVEKHLLHRRR</sequence>
<dbReference type="SUPFAM" id="SSF81665">
    <property type="entry name" value="Calcium ATPase, transmembrane domain M"/>
    <property type="match status" value="1"/>
</dbReference>
<proteinExistence type="inferred from homology"/>
<dbReference type="FunFam" id="3.40.50.1000:FF:000028">
    <property type="entry name" value="Calcium-transporting P-type ATPase, putative"/>
    <property type="match status" value="1"/>
</dbReference>
<dbReference type="Pfam" id="PF13246">
    <property type="entry name" value="Cation_ATPase"/>
    <property type="match status" value="1"/>
</dbReference>
<keyword evidence="9 10" id="KW-0472">Membrane</keyword>
<dbReference type="Pfam" id="PF00690">
    <property type="entry name" value="Cation_ATPase_N"/>
    <property type="match status" value="1"/>
</dbReference>
<dbReference type="PROSITE" id="PS00154">
    <property type="entry name" value="ATPASE_E1_E2"/>
    <property type="match status" value="1"/>
</dbReference>
<feature type="transmembrane region" description="Helical" evidence="10">
    <location>
        <begin position="62"/>
        <end position="87"/>
    </location>
</feature>
<dbReference type="InterPro" id="IPR006068">
    <property type="entry name" value="ATPase_P-typ_cation-transptr_C"/>
</dbReference>
<dbReference type="SFLD" id="SFLDS00003">
    <property type="entry name" value="Haloacid_Dehalogenase"/>
    <property type="match status" value="1"/>
</dbReference>
<dbReference type="GO" id="GO:0016887">
    <property type="term" value="F:ATP hydrolysis activity"/>
    <property type="evidence" value="ECO:0007669"/>
    <property type="project" value="InterPro"/>
</dbReference>
<feature type="transmembrane region" description="Helical" evidence="10">
    <location>
        <begin position="715"/>
        <end position="733"/>
    </location>
</feature>
<evidence type="ECO:0000256" key="5">
    <source>
        <dbReference type="ARBA" id="ARBA00022741"/>
    </source>
</evidence>
<dbReference type="InterPro" id="IPR044492">
    <property type="entry name" value="P_typ_ATPase_HD_dom"/>
</dbReference>
<evidence type="ECO:0000259" key="11">
    <source>
        <dbReference type="SMART" id="SM00831"/>
    </source>
</evidence>
<dbReference type="Pfam" id="PF00689">
    <property type="entry name" value="Cation_ATPase_C"/>
    <property type="match status" value="1"/>
</dbReference>
<accession>A0A1A8Y054</accession>
<dbReference type="InterPro" id="IPR004014">
    <property type="entry name" value="ATPase_P-typ_cation-transptr_N"/>
</dbReference>
<dbReference type="AlphaFoldDB" id="A0A1A8Y054"/>
<feature type="transmembrane region" description="Helical" evidence="10">
    <location>
        <begin position="739"/>
        <end position="758"/>
    </location>
</feature>
<dbReference type="SUPFAM" id="SSF81660">
    <property type="entry name" value="Metal cation-transporting ATPase, ATP-binding domain N"/>
    <property type="match status" value="1"/>
</dbReference>
<dbReference type="Gene3D" id="2.70.150.10">
    <property type="entry name" value="Calcium-transporting ATPase, cytoplasmic transduction domain A"/>
    <property type="match status" value="1"/>
</dbReference>
<dbReference type="InterPro" id="IPR023214">
    <property type="entry name" value="HAD_sf"/>
</dbReference>
<keyword evidence="7" id="KW-1278">Translocase</keyword>
<evidence type="ECO:0000256" key="3">
    <source>
        <dbReference type="ARBA" id="ARBA00022475"/>
    </source>
</evidence>
<dbReference type="GO" id="GO:0015662">
    <property type="term" value="F:P-type ion transporter activity"/>
    <property type="evidence" value="ECO:0007669"/>
    <property type="project" value="UniProtKB-ARBA"/>
</dbReference>
<dbReference type="InterPro" id="IPR001757">
    <property type="entry name" value="P_typ_ATPase"/>
</dbReference>
<feature type="transmembrane region" description="Helical" evidence="10">
    <location>
        <begin position="779"/>
        <end position="799"/>
    </location>
</feature>
<dbReference type="InterPro" id="IPR008250">
    <property type="entry name" value="ATPase_P-typ_transduc_dom_A_sf"/>
</dbReference>
<dbReference type="NCBIfam" id="TIGR01494">
    <property type="entry name" value="ATPase_P-type"/>
    <property type="match status" value="2"/>
</dbReference>
<evidence type="ECO:0000256" key="8">
    <source>
        <dbReference type="ARBA" id="ARBA00022989"/>
    </source>
</evidence>
<protein>
    <submittedName>
        <fullName evidence="12">Putative cation-transporting ATPase F</fullName>
        <ecNumber evidence="12">3.6.3.-</ecNumber>
    </submittedName>
</protein>
<evidence type="ECO:0000313" key="13">
    <source>
        <dbReference type="Proteomes" id="UP000199600"/>
    </source>
</evidence>
<dbReference type="EC" id="3.6.3.-" evidence="12"/>
<dbReference type="FunFam" id="3.40.50.1000:FF:000001">
    <property type="entry name" value="Phospholipid-transporting ATPase IC"/>
    <property type="match status" value="1"/>
</dbReference>
<dbReference type="Pfam" id="PF00122">
    <property type="entry name" value="E1-E2_ATPase"/>
    <property type="match status" value="1"/>
</dbReference>
<dbReference type="InterPro" id="IPR023299">
    <property type="entry name" value="ATPase_P-typ_cyto_dom_N"/>
</dbReference>
<dbReference type="InterPro" id="IPR036412">
    <property type="entry name" value="HAD-like_sf"/>
</dbReference>
<evidence type="ECO:0000256" key="9">
    <source>
        <dbReference type="ARBA" id="ARBA00023136"/>
    </source>
</evidence>
<feature type="transmembrane region" description="Helical" evidence="10">
    <location>
        <begin position="93"/>
        <end position="109"/>
    </location>
</feature>
<dbReference type="PRINTS" id="PR00119">
    <property type="entry name" value="CATATPASE"/>
</dbReference>
<dbReference type="Gene3D" id="3.40.1110.10">
    <property type="entry name" value="Calcium-transporting ATPase, cytoplasmic domain N"/>
    <property type="match status" value="1"/>
</dbReference>